<organism evidence="9 10">
    <name type="scientific">Cryobacterium arcticum</name>
    <dbReference type="NCBI Taxonomy" id="670052"/>
    <lineage>
        <taxon>Bacteria</taxon>
        <taxon>Bacillati</taxon>
        <taxon>Actinomycetota</taxon>
        <taxon>Actinomycetes</taxon>
        <taxon>Micrococcales</taxon>
        <taxon>Microbacteriaceae</taxon>
        <taxon>Cryobacterium</taxon>
    </lineage>
</organism>
<dbReference type="NCBIfam" id="TIGR01145">
    <property type="entry name" value="ATP_synt_delta"/>
    <property type="match status" value="1"/>
</dbReference>
<comment type="function">
    <text evidence="8">This protein is part of the stalk that links CF(0) to CF(1). It either transmits conformational changes from CF(0) to CF(1) or is implicated in proton conduction.</text>
</comment>
<accession>A0A1B1BGX9</accession>
<proteinExistence type="inferred from homology"/>
<dbReference type="OrthoDB" id="5242917at2"/>
<dbReference type="PROSITE" id="PS00389">
    <property type="entry name" value="ATPASE_DELTA"/>
    <property type="match status" value="1"/>
</dbReference>
<keyword evidence="3 8" id="KW-0375">Hydrogen ion transport</keyword>
<dbReference type="GO" id="GO:0005886">
    <property type="term" value="C:plasma membrane"/>
    <property type="evidence" value="ECO:0007669"/>
    <property type="project" value="UniProtKB-SubCell"/>
</dbReference>
<dbReference type="NCBIfam" id="NF009967">
    <property type="entry name" value="PRK13430.1"/>
    <property type="match status" value="1"/>
</dbReference>
<evidence type="ECO:0000256" key="7">
    <source>
        <dbReference type="ARBA" id="ARBA00023310"/>
    </source>
</evidence>
<evidence type="ECO:0000313" key="9">
    <source>
        <dbReference type="EMBL" id="ANP71794.1"/>
    </source>
</evidence>
<evidence type="ECO:0000256" key="1">
    <source>
        <dbReference type="ARBA" id="ARBA00004370"/>
    </source>
</evidence>
<reference evidence="9 10" key="1">
    <citation type="submission" date="2016-06" db="EMBL/GenBank/DDBJ databases">
        <title>Genome sequencing of Cryobacterium arcticum PAMC 27867.</title>
        <authorList>
            <person name="Lee J."/>
            <person name="Kim O.-S."/>
        </authorList>
    </citation>
    <scope>NUCLEOTIDE SEQUENCE [LARGE SCALE GENOMIC DNA]</scope>
    <source>
        <strain evidence="9 10">PAMC 27867</strain>
    </source>
</reference>
<dbReference type="PANTHER" id="PTHR11910">
    <property type="entry name" value="ATP SYNTHASE DELTA CHAIN"/>
    <property type="match status" value="1"/>
</dbReference>
<keyword evidence="7 8" id="KW-0066">ATP synthesis</keyword>
<keyword evidence="6 8" id="KW-0139">CF(1)</keyword>
<dbReference type="GO" id="GO:0045259">
    <property type="term" value="C:proton-transporting ATP synthase complex"/>
    <property type="evidence" value="ECO:0007669"/>
    <property type="project" value="UniProtKB-KW"/>
</dbReference>
<keyword evidence="8" id="KW-1003">Cell membrane</keyword>
<evidence type="ECO:0000256" key="3">
    <source>
        <dbReference type="ARBA" id="ARBA00022781"/>
    </source>
</evidence>
<evidence type="ECO:0000256" key="2">
    <source>
        <dbReference type="ARBA" id="ARBA00022448"/>
    </source>
</evidence>
<gene>
    <name evidence="8" type="primary">atpH</name>
    <name evidence="9" type="ORF">PA27867_0827</name>
</gene>
<dbReference type="InterPro" id="IPR020781">
    <property type="entry name" value="ATPase_OSCP/d_CS"/>
</dbReference>
<name>A0A1B1BGX9_9MICO</name>
<dbReference type="EMBL" id="CP016282">
    <property type="protein sequence ID" value="ANP71794.1"/>
    <property type="molecule type" value="Genomic_DNA"/>
</dbReference>
<dbReference type="Pfam" id="PF00213">
    <property type="entry name" value="OSCP"/>
    <property type="match status" value="1"/>
</dbReference>
<dbReference type="AlphaFoldDB" id="A0A1B1BGX9"/>
<comment type="subcellular location">
    <subcellularLocation>
        <location evidence="8">Cell membrane</location>
        <topology evidence="8">Peripheral membrane protein</topology>
    </subcellularLocation>
    <subcellularLocation>
        <location evidence="1">Membrane</location>
    </subcellularLocation>
</comment>
<dbReference type="InterPro" id="IPR000711">
    <property type="entry name" value="ATPase_OSCP/dsu"/>
</dbReference>
<dbReference type="STRING" id="670052.PA27867_0827"/>
<evidence type="ECO:0000256" key="8">
    <source>
        <dbReference type="HAMAP-Rule" id="MF_01416"/>
    </source>
</evidence>
<keyword evidence="10" id="KW-1185">Reference proteome</keyword>
<dbReference type="KEGG" id="cart:PA27867_0827"/>
<keyword evidence="4 8" id="KW-0406">Ion transport</keyword>
<dbReference type="RefSeq" id="WP_066593682.1">
    <property type="nucleotide sequence ID" value="NZ_CP016282.1"/>
</dbReference>
<sequence length="265" mass="27064">MGSATREALASSRTALAAHADSADLATGESLFDAGRVIGDSSQLLAAIGDASADATAKTALVKAVFAPTLTPAALELLQSAAAARWSSHQDLLAGIEELGLRVTAASAPADVSIDSELFTFGAAVSSDAELELALTSKLTPAAAKLSLVDALLSGKASAQTLVIVRHLVQQPRGRRIGELLGDAAAIVADQADTIIATVISATPLHSTQLDRLAKTLSVRYGRNLTINQVIDASVVGGLKVQIGDDVIDGSIATRLKDLRLQLAG</sequence>
<dbReference type="PATRIC" id="fig|670052.7.peg.856"/>
<keyword evidence="2 8" id="KW-0813">Transport</keyword>
<protein>
    <recommendedName>
        <fullName evidence="8">ATP synthase subunit delta</fullName>
    </recommendedName>
    <alternativeName>
        <fullName evidence="8">ATP synthase F(1) sector subunit delta</fullName>
    </alternativeName>
    <alternativeName>
        <fullName evidence="8">F-type ATPase subunit delta</fullName>
        <shortName evidence="8">F-ATPase subunit delta</shortName>
    </alternativeName>
</protein>
<evidence type="ECO:0000256" key="6">
    <source>
        <dbReference type="ARBA" id="ARBA00023196"/>
    </source>
</evidence>
<evidence type="ECO:0000313" key="10">
    <source>
        <dbReference type="Proteomes" id="UP000092582"/>
    </source>
</evidence>
<comment type="function">
    <text evidence="8">F(1)F(0) ATP synthase produces ATP from ADP in the presence of a proton or sodium gradient. F-type ATPases consist of two structural domains, F(1) containing the extramembraneous catalytic core and F(0) containing the membrane proton channel, linked together by a central stalk and a peripheral stalk. During catalysis, ATP synthesis in the catalytic domain of F(1) is coupled via a rotary mechanism of the central stalk subunits to proton translocation.</text>
</comment>
<evidence type="ECO:0000256" key="4">
    <source>
        <dbReference type="ARBA" id="ARBA00023065"/>
    </source>
</evidence>
<dbReference type="Proteomes" id="UP000092582">
    <property type="component" value="Chromosome 1"/>
</dbReference>
<keyword evidence="5 8" id="KW-0472">Membrane</keyword>
<comment type="similarity">
    <text evidence="8">Belongs to the ATPase delta chain family.</text>
</comment>
<dbReference type="PRINTS" id="PR00125">
    <property type="entry name" value="ATPASEDELTA"/>
</dbReference>
<dbReference type="GO" id="GO:0046933">
    <property type="term" value="F:proton-transporting ATP synthase activity, rotational mechanism"/>
    <property type="evidence" value="ECO:0007669"/>
    <property type="project" value="UniProtKB-UniRule"/>
</dbReference>
<evidence type="ECO:0000256" key="5">
    <source>
        <dbReference type="ARBA" id="ARBA00023136"/>
    </source>
</evidence>
<dbReference type="HAMAP" id="MF_01416">
    <property type="entry name" value="ATP_synth_delta_bact"/>
    <property type="match status" value="1"/>
</dbReference>